<dbReference type="RefSeq" id="WP_272719928.1">
    <property type="nucleotide sequence ID" value="NZ_JAQPYS010000039.1"/>
</dbReference>
<dbReference type="Proteomes" id="UP001215398">
    <property type="component" value="Unassembled WGS sequence"/>
</dbReference>
<proteinExistence type="predicted"/>
<accession>A0ABT5H5M2</accession>
<feature type="signal peptide" evidence="1">
    <location>
        <begin position="1"/>
        <end position="23"/>
    </location>
</feature>
<sequence>MKKLNKIIKFPLFSMALMVLVSACDFEEINTPFTQVSDEEMNRDNMKSGAMLKNLQNWVVPTQNNAYQMTENLLGDVYGRYMTASDDKFNIQNFAIYTASEKWINWPFKNVMPNVYTNWNQIREITEGKGVIFAWAQLLRVASMQRLTDVYGPIPYSKVETGELKVAYDSQEEVYHNMFNDLDWAIDVLTSSAANSDNSTMKDFDLVYGGDFTKWVKLANSLKLRMAMRIRFVDPILAKEMAEEAISHPIGVITTNSDNASIESPVDGNPLYIMWKTYGDTRVCADIASYMNGYKDPRREKYFQTATINSTTGYLGLRAGANIKNTAWGEAYSAPVAENTDRVMWMTASEIAFLKAEGTLAGWNMGGSTVGDLYNEGIKLSFEQWGVSGADAYSNDAVSKQDKYVDPNNMYSTGAVSTVTIKWEEEADETVKLERIMTQKWLALWPNGQEAWSEYRRTGYPVFFSVAQNVSPNIVVANRIPFCVDEYKNNAENMDAALKVLNGADNYQTRLWWDVYRK</sequence>
<organism evidence="2 3">
    <name type="scientific">Bacteroides zhangwenhongii</name>
    <dbReference type="NCBI Taxonomy" id="2650157"/>
    <lineage>
        <taxon>Bacteria</taxon>
        <taxon>Pseudomonadati</taxon>
        <taxon>Bacteroidota</taxon>
        <taxon>Bacteroidia</taxon>
        <taxon>Bacteroidales</taxon>
        <taxon>Bacteroidaceae</taxon>
        <taxon>Bacteroides</taxon>
    </lineage>
</organism>
<evidence type="ECO:0000313" key="2">
    <source>
        <dbReference type="EMBL" id="MDC7135888.1"/>
    </source>
</evidence>
<comment type="caution">
    <text evidence="2">The sequence shown here is derived from an EMBL/GenBank/DDBJ whole genome shotgun (WGS) entry which is preliminary data.</text>
</comment>
<dbReference type="InterPro" id="IPR024302">
    <property type="entry name" value="SusD-like"/>
</dbReference>
<evidence type="ECO:0000313" key="3">
    <source>
        <dbReference type="Proteomes" id="UP001215398"/>
    </source>
</evidence>
<dbReference type="EMBL" id="JAQPYS010000039">
    <property type="protein sequence ID" value="MDC7135888.1"/>
    <property type="molecule type" value="Genomic_DNA"/>
</dbReference>
<dbReference type="Pfam" id="PF12741">
    <property type="entry name" value="SusD-like"/>
    <property type="match status" value="1"/>
</dbReference>
<feature type="chain" id="PRO_5046941069" evidence="1">
    <location>
        <begin position="24"/>
        <end position="518"/>
    </location>
</feature>
<dbReference type="PROSITE" id="PS51257">
    <property type="entry name" value="PROKAR_LIPOPROTEIN"/>
    <property type="match status" value="1"/>
</dbReference>
<dbReference type="Gene3D" id="1.25.40.390">
    <property type="match status" value="1"/>
</dbReference>
<dbReference type="SUPFAM" id="SSF48452">
    <property type="entry name" value="TPR-like"/>
    <property type="match status" value="1"/>
</dbReference>
<dbReference type="InterPro" id="IPR011990">
    <property type="entry name" value="TPR-like_helical_dom_sf"/>
</dbReference>
<protein>
    <submittedName>
        <fullName evidence="2">RagB/SusD family nutrient uptake outer membrane protein</fullName>
    </submittedName>
</protein>
<evidence type="ECO:0000256" key="1">
    <source>
        <dbReference type="SAM" id="SignalP"/>
    </source>
</evidence>
<gene>
    <name evidence="2" type="ORF">PQG98_05940</name>
</gene>
<name>A0ABT5H5M2_9BACE</name>
<keyword evidence="3" id="KW-1185">Reference proteome</keyword>
<reference evidence="2 3" key="1">
    <citation type="submission" date="2023-01" db="EMBL/GenBank/DDBJ databases">
        <title>Exploring GABA producing Bacteroides strains toward improving mental health.</title>
        <authorList>
            <person name="Yousuf B."/>
            <person name="Bouhlel N.E."/>
            <person name="Mottawea W."/>
            <person name="Hammami R."/>
        </authorList>
    </citation>
    <scope>NUCLEOTIDE SEQUENCE [LARGE SCALE GENOMIC DNA]</scope>
    <source>
        <strain evidence="2 3">UO.H1054</strain>
    </source>
</reference>
<keyword evidence="1" id="KW-0732">Signal</keyword>